<name>A0A4Q7N8P6_9BURK</name>
<evidence type="ECO:0000259" key="1">
    <source>
        <dbReference type="PROSITE" id="PS50995"/>
    </source>
</evidence>
<reference evidence="2 3" key="1">
    <citation type="submission" date="2019-02" db="EMBL/GenBank/DDBJ databases">
        <title>Genomic Encyclopedia of Type Strains, Phase IV (KMG-IV): sequencing the most valuable type-strain genomes for metagenomic binning, comparative biology and taxonomic classification.</title>
        <authorList>
            <person name="Goeker M."/>
        </authorList>
    </citation>
    <scope>NUCLEOTIDE SEQUENCE [LARGE SCALE GENOMIC DNA]</scope>
    <source>
        <strain evidence="2 3">K24</strain>
    </source>
</reference>
<dbReference type="PROSITE" id="PS50995">
    <property type="entry name" value="HTH_MARR_2"/>
    <property type="match status" value="1"/>
</dbReference>
<dbReference type="InterPro" id="IPR039422">
    <property type="entry name" value="MarR/SlyA-like"/>
</dbReference>
<keyword evidence="2" id="KW-0238">DNA-binding</keyword>
<dbReference type="GO" id="GO:0003677">
    <property type="term" value="F:DNA binding"/>
    <property type="evidence" value="ECO:0007669"/>
    <property type="project" value="UniProtKB-KW"/>
</dbReference>
<organism evidence="2 3">
    <name type="scientific">Pigmentiphaga kullae</name>
    <dbReference type="NCBI Taxonomy" id="151784"/>
    <lineage>
        <taxon>Bacteria</taxon>
        <taxon>Pseudomonadati</taxon>
        <taxon>Pseudomonadota</taxon>
        <taxon>Betaproteobacteria</taxon>
        <taxon>Burkholderiales</taxon>
        <taxon>Alcaligenaceae</taxon>
        <taxon>Pigmentiphaga</taxon>
    </lineage>
</organism>
<dbReference type="OrthoDB" id="9180155at2"/>
<dbReference type="InterPro" id="IPR000835">
    <property type="entry name" value="HTH_MarR-typ"/>
</dbReference>
<gene>
    <name evidence="2" type="ORF">EV675_5105</name>
</gene>
<dbReference type="Proteomes" id="UP000292445">
    <property type="component" value="Unassembled WGS sequence"/>
</dbReference>
<dbReference type="InterPro" id="IPR036388">
    <property type="entry name" value="WH-like_DNA-bd_sf"/>
</dbReference>
<accession>A0A4Q7N8P6</accession>
<evidence type="ECO:0000313" key="3">
    <source>
        <dbReference type="Proteomes" id="UP000292445"/>
    </source>
</evidence>
<feature type="domain" description="HTH marR-type" evidence="1">
    <location>
        <begin position="15"/>
        <end position="149"/>
    </location>
</feature>
<dbReference type="GO" id="GO:0003700">
    <property type="term" value="F:DNA-binding transcription factor activity"/>
    <property type="evidence" value="ECO:0007669"/>
    <property type="project" value="InterPro"/>
</dbReference>
<dbReference type="Pfam" id="PF12802">
    <property type="entry name" value="MarR_2"/>
    <property type="match status" value="1"/>
</dbReference>
<dbReference type="InterPro" id="IPR036390">
    <property type="entry name" value="WH_DNA-bd_sf"/>
</dbReference>
<dbReference type="Gene3D" id="1.10.10.10">
    <property type="entry name" value="Winged helix-like DNA-binding domain superfamily/Winged helix DNA-binding domain"/>
    <property type="match status" value="1"/>
</dbReference>
<sequence>MPRRPHETAVTKKLETYFTYKLDLIKSEAVRQVNELYRKELGLVVRDLRVLRQIGDAPGISVSALQAATFIEKTVLSKVVSRLIELGLAERSISTRDARAFELTLTARGRRVREQADRIGGGHEREVMFGDFSEQELRQLDALLDKLMQSLRAARDGGAGEAA</sequence>
<dbReference type="PANTHER" id="PTHR33164:SF43">
    <property type="entry name" value="HTH-TYPE TRANSCRIPTIONAL REPRESSOR YETL"/>
    <property type="match status" value="1"/>
</dbReference>
<keyword evidence="3" id="KW-1185">Reference proteome</keyword>
<proteinExistence type="predicted"/>
<dbReference type="AlphaFoldDB" id="A0A4Q7N8P6"/>
<evidence type="ECO:0000313" key="2">
    <source>
        <dbReference type="EMBL" id="RZS78456.1"/>
    </source>
</evidence>
<dbReference type="PANTHER" id="PTHR33164">
    <property type="entry name" value="TRANSCRIPTIONAL REGULATOR, MARR FAMILY"/>
    <property type="match status" value="1"/>
</dbReference>
<protein>
    <submittedName>
        <fullName evidence="2">DNA-binding MarR family transcriptional regulator</fullName>
    </submittedName>
</protein>
<dbReference type="PRINTS" id="PR00598">
    <property type="entry name" value="HTHMARR"/>
</dbReference>
<comment type="caution">
    <text evidence="2">The sequence shown here is derived from an EMBL/GenBank/DDBJ whole genome shotgun (WGS) entry which is preliminary data.</text>
</comment>
<dbReference type="EMBL" id="SGXC01000003">
    <property type="protein sequence ID" value="RZS78456.1"/>
    <property type="molecule type" value="Genomic_DNA"/>
</dbReference>
<dbReference type="SMART" id="SM00347">
    <property type="entry name" value="HTH_MARR"/>
    <property type="match status" value="1"/>
</dbReference>
<dbReference type="SUPFAM" id="SSF46785">
    <property type="entry name" value="Winged helix' DNA-binding domain"/>
    <property type="match status" value="1"/>
</dbReference>
<dbReference type="GO" id="GO:0006950">
    <property type="term" value="P:response to stress"/>
    <property type="evidence" value="ECO:0007669"/>
    <property type="project" value="TreeGrafter"/>
</dbReference>